<evidence type="ECO:0000256" key="1">
    <source>
        <dbReference type="SAM" id="MobiDB-lite"/>
    </source>
</evidence>
<sequence>ATATATIAAATEPITNATVTTAATESSSSNSVPVIAETEIKTEVEAEAETETETETVALSNEASEDKVDDSNANESLPSMNETDDTKENGSSKIQLTIAIESTAAAEEKASASDAPPSTIKDEMSASKEARKAKFTQMIAKKSGKTPVGGAVKGKAGVKTAVPAVKGKVDPTKKPAAGAARPAKPRVFFFFFYDIYIYKYMCILEIQ</sequence>
<feature type="compositionally biased region" description="Acidic residues" evidence="1">
    <location>
        <begin position="45"/>
        <end position="54"/>
    </location>
</feature>
<comment type="caution">
    <text evidence="2">The sequence shown here is derived from an EMBL/GenBank/DDBJ whole genome shotgun (WGS) entry which is preliminary data.</text>
</comment>
<feature type="region of interest" description="Disordered" evidence="1">
    <location>
        <begin position="1"/>
        <end position="91"/>
    </location>
</feature>
<feature type="compositionally biased region" description="Polar residues" evidence="1">
    <location>
        <begin position="71"/>
        <end position="81"/>
    </location>
</feature>
<gene>
    <name evidence="2" type="ORF">RFI_13064</name>
</gene>
<evidence type="ECO:0000313" key="2">
    <source>
        <dbReference type="EMBL" id="ETO24095.1"/>
    </source>
</evidence>
<keyword evidence="3" id="KW-1185">Reference proteome</keyword>
<protein>
    <submittedName>
        <fullName evidence="2">Uncharacterized protein</fullName>
    </submittedName>
</protein>
<feature type="compositionally biased region" description="Low complexity" evidence="1">
    <location>
        <begin position="1"/>
        <end position="37"/>
    </location>
</feature>
<dbReference type="EMBL" id="ASPP01009455">
    <property type="protein sequence ID" value="ETO24095.1"/>
    <property type="molecule type" value="Genomic_DNA"/>
</dbReference>
<evidence type="ECO:0000313" key="3">
    <source>
        <dbReference type="Proteomes" id="UP000023152"/>
    </source>
</evidence>
<organism evidence="2 3">
    <name type="scientific">Reticulomyxa filosa</name>
    <dbReference type="NCBI Taxonomy" id="46433"/>
    <lineage>
        <taxon>Eukaryota</taxon>
        <taxon>Sar</taxon>
        <taxon>Rhizaria</taxon>
        <taxon>Retaria</taxon>
        <taxon>Foraminifera</taxon>
        <taxon>Monothalamids</taxon>
        <taxon>Reticulomyxidae</taxon>
        <taxon>Reticulomyxa</taxon>
    </lineage>
</organism>
<feature type="non-terminal residue" evidence="2">
    <location>
        <position position="1"/>
    </location>
</feature>
<dbReference type="AlphaFoldDB" id="X6NCQ0"/>
<name>X6NCQ0_RETFI</name>
<reference evidence="2 3" key="1">
    <citation type="journal article" date="2013" name="Curr. Biol.">
        <title>The Genome of the Foraminiferan Reticulomyxa filosa.</title>
        <authorList>
            <person name="Glockner G."/>
            <person name="Hulsmann N."/>
            <person name="Schleicher M."/>
            <person name="Noegel A.A."/>
            <person name="Eichinger L."/>
            <person name="Gallinger C."/>
            <person name="Pawlowski J."/>
            <person name="Sierra R."/>
            <person name="Euteneuer U."/>
            <person name="Pillet L."/>
            <person name="Moustafa A."/>
            <person name="Platzer M."/>
            <person name="Groth M."/>
            <person name="Szafranski K."/>
            <person name="Schliwa M."/>
        </authorList>
    </citation>
    <scope>NUCLEOTIDE SEQUENCE [LARGE SCALE GENOMIC DNA]</scope>
</reference>
<feature type="region of interest" description="Disordered" evidence="1">
    <location>
        <begin position="105"/>
        <end position="126"/>
    </location>
</feature>
<dbReference type="Proteomes" id="UP000023152">
    <property type="component" value="Unassembled WGS sequence"/>
</dbReference>
<proteinExistence type="predicted"/>
<accession>X6NCQ0</accession>